<name>A0AB40CWN6_DIOCR</name>
<keyword evidence="4" id="KW-1185">Reference proteome</keyword>
<evidence type="ECO:0000313" key="4">
    <source>
        <dbReference type="Proteomes" id="UP001515500"/>
    </source>
</evidence>
<evidence type="ECO:0000256" key="1">
    <source>
        <dbReference type="ARBA" id="ARBA00007945"/>
    </source>
</evidence>
<feature type="compositionally biased region" description="Basic and acidic residues" evidence="2">
    <location>
        <begin position="210"/>
        <end position="238"/>
    </location>
</feature>
<evidence type="ECO:0000313" key="5">
    <source>
        <dbReference type="RefSeq" id="XP_039144381.1"/>
    </source>
</evidence>
<dbReference type="AlphaFoldDB" id="A0AB40CWN6"/>
<reference evidence="5" key="1">
    <citation type="submission" date="2025-08" db="UniProtKB">
        <authorList>
            <consortium name="RefSeq"/>
        </authorList>
    </citation>
    <scope>IDENTIFICATION</scope>
</reference>
<dbReference type="RefSeq" id="XP_039144381.1">
    <property type="nucleotide sequence ID" value="XM_039288447.1"/>
</dbReference>
<protein>
    <submittedName>
        <fullName evidence="5">GRF1-interacting factor 2-like isoform X1</fullName>
    </submittedName>
</protein>
<dbReference type="InterPro" id="IPR007726">
    <property type="entry name" value="SS18_N"/>
</dbReference>
<feature type="region of interest" description="Disordered" evidence="2">
    <location>
        <begin position="150"/>
        <end position="238"/>
    </location>
</feature>
<dbReference type="GeneID" id="120281746"/>
<gene>
    <name evidence="5" type="primary">LOC120281746</name>
</gene>
<accession>A0AB40CWN6</accession>
<organism evidence="4 5">
    <name type="scientific">Dioscorea cayennensis subsp. rotundata</name>
    <name type="common">White Guinea yam</name>
    <name type="synonym">Dioscorea rotundata</name>
    <dbReference type="NCBI Taxonomy" id="55577"/>
    <lineage>
        <taxon>Eukaryota</taxon>
        <taxon>Viridiplantae</taxon>
        <taxon>Streptophyta</taxon>
        <taxon>Embryophyta</taxon>
        <taxon>Tracheophyta</taxon>
        <taxon>Spermatophyta</taxon>
        <taxon>Magnoliopsida</taxon>
        <taxon>Liliopsida</taxon>
        <taxon>Dioscoreales</taxon>
        <taxon>Dioscoreaceae</taxon>
        <taxon>Dioscorea</taxon>
    </lineage>
</organism>
<feature type="compositionally biased region" description="Low complexity" evidence="2">
    <location>
        <begin position="197"/>
        <end position="209"/>
    </location>
</feature>
<evidence type="ECO:0000259" key="3">
    <source>
        <dbReference type="Pfam" id="PF05030"/>
    </source>
</evidence>
<sequence length="238" mass="25770">MQQQHQQAAAHPMPAIPPANITTEQIQKYLDENKQLILAILENQNLGKLAECAQYQNQLQKNLLYLAAIADAQPQASAVRPPQMMPHGAVPPGGHYMQQAPIFPTKPPLQFNHNPQQVMQEQQQQMHQLHHPSQVLPFPGHMGMRPGLMNGMHPMHPEATLGGGSTNDLQPSAMADYPRGISNAPSSSIDARGNKQDAVGTASDATGAADGHRTTSMDRGSGDGEPTQSKRPEDNKTP</sequence>
<evidence type="ECO:0000256" key="2">
    <source>
        <dbReference type="SAM" id="MobiDB-lite"/>
    </source>
</evidence>
<dbReference type="Proteomes" id="UP001515500">
    <property type="component" value="Chromosome 18"/>
</dbReference>
<proteinExistence type="inferred from homology"/>
<dbReference type="Pfam" id="PF05030">
    <property type="entry name" value="SSXT"/>
    <property type="match status" value="1"/>
</dbReference>
<feature type="domain" description="SS18 N-terminal" evidence="3">
    <location>
        <begin position="19"/>
        <end position="77"/>
    </location>
</feature>
<comment type="similarity">
    <text evidence="1">Belongs to the SS18 family.</text>
</comment>